<reference evidence="4" key="1">
    <citation type="journal article" date="2019" name="Int. J. Syst. Evol. Microbiol.">
        <title>The Global Catalogue of Microorganisms (GCM) 10K type strain sequencing project: providing services to taxonomists for standard genome sequencing and annotation.</title>
        <authorList>
            <consortium name="The Broad Institute Genomics Platform"/>
            <consortium name="The Broad Institute Genome Sequencing Center for Infectious Disease"/>
            <person name="Wu L."/>
            <person name="Ma J."/>
        </authorList>
    </citation>
    <scope>NUCLEOTIDE SEQUENCE [LARGE SCALE GENOMIC DNA]</scope>
    <source>
        <strain evidence="4">KCTC 42082</strain>
    </source>
</reference>
<evidence type="ECO:0000313" key="3">
    <source>
        <dbReference type="EMBL" id="GHC24707.1"/>
    </source>
</evidence>
<dbReference type="PRINTS" id="PR01438">
    <property type="entry name" value="UNVRSLSTRESS"/>
</dbReference>
<dbReference type="InterPro" id="IPR006016">
    <property type="entry name" value="UspA"/>
</dbReference>
<comment type="similarity">
    <text evidence="1">Belongs to the universal stress protein A family.</text>
</comment>
<dbReference type="InterPro" id="IPR014729">
    <property type="entry name" value="Rossmann-like_a/b/a_fold"/>
</dbReference>
<dbReference type="InterPro" id="IPR006015">
    <property type="entry name" value="Universal_stress_UspA"/>
</dbReference>
<dbReference type="PANTHER" id="PTHR46268:SF6">
    <property type="entry name" value="UNIVERSAL STRESS PROTEIN UP12"/>
    <property type="match status" value="1"/>
</dbReference>
<protein>
    <submittedName>
        <fullName evidence="3">Universal stress protein</fullName>
    </submittedName>
</protein>
<dbReference type="SUPFAM" id="SSF52402">
    <property type="entry name" value="Adenine nucleotide alpha hydrolases-like"/>
    <property type="match status" value="2"/>
</dbReference>
<dbReference type="Pfam" id="PF00582">
    <property type="entry name" value="Usp"/>
    <property type="match status" value="2"/>
</dbReference>
<evidence type="ECO:0000259" key="2">
    <source>
        <dbReference type="Pfam" id="PF00582"/>
    </source>
</evidence>
<keyword evidence="4" id="KW-1185">Reference proteome</keyword>
<organism evidence="3 4">
    <name type="scientific">Kushneria pakistanensis</name>
    <dbReference type="NCBI Taxonomy" id="1508770"/>
    <lineage>
        <taxon>Bacteria</taxon>
        <taxon>Pseudomonadati</taxon>
        <taxon>Pseudomonadota</taxon>
        <taxon>Gammaproteobacteria</taxon>
        <taxon>Oceanospirillales</taxon>
        <taxon>Halomonadaceae</taxon>
        <taxon>Kushneria</taxon>
    </lineage>
</organism>
<accession>A0ABQ3FIJ8</accession>
<evidence type="ECO:0000313" key="4">
    <source>
        <dbReference type="Proteomes" id="UP000604243"/>
    </source>
</evidence>
<sequence length="314" mass="35503">MGPGNHYHFSGAPAITDICKRPQSPGKDSAMNTTLLLATDLSHECQAALVRALHLSQRSQSRLDILHVVDPYLPEHTFPALVHAIEEEIDRTLNALCEHHELTRPATEIHIVSGVPYAEIIREAYERSASMIVMGTHRKQGQPDLIGGTTLSRVMRRAPCPVVSIPHDGEPDWQDILVPVDFSLASRHTLKEVLTRFPNVRLTLLHAWDMPVAMELCEGTNYQHWRDLERQRLRQQLELETERLMSDLHARPDLELVLQQGDPSQVLLDRLCQQPPDLLALGSHIRVGIGRATDSLLERLLTETRGDLMLCRTW</sequence>
<dbReference type="EMBL" id="BMZM01000002">
    <property type="protein sequence ID" value="GHC24707.1"/>
    <property type="molecule type" value="Genomic_DNA"/>
</dbReference>
<feature type="domain" description="UspA" evidence="2">
    <location>
        <begin position="31"/>
        <end position="164"/>
    </location>
</feature>
<dbReference type="Proteomes" id="UP000604243">
    <property type="component" value="Unassembled WGS sequence"/>
</dbReference>
<dbReference type="CDD" id="cd00293">
    <property type="entry name" value="USP-like"/>
    <property type="match status" value="2"/>
</dbReference>
<proteinExistence type="inferred from homology"/>
<evidence type="ECO:0000256" key="1">
    <source>
        <dbReference type="ARBA" id="ARBA00008791"/>
    </source>
</evidence>
<feature type="domain" description="UspA" evidence="2">
    <location>
        <begin position="174"/>
        <end position="308"/>
    </location>
</feature>
<gene>
    <name evidence="3" type="ORF">GCM10010082_16680</name>
</gene>
<name>A0ABQ3FIJ8_9GAMM</name>
<dbReference type="Gene3D" id="3.40.50.620">
    <property type="entry name" value="HUPs"/>
    <property type="match status" value="2"/>
</dbReference>
<comment type="caution">
    <text evidence="3">The sequence shown here is derived from an EMBL/GenBank/DDBJ whole genome shotgun (WGS) entry which is preliminary data.</text>
</comment>
<dbReference type="PANTHER" id="PTHR46268">
    <property type="entry name" value="STRESS RESPONSE PROTEIN NHAX"/>
    <property type="match status" value="1"/>
</dbReference>